<dbReference type="NCBIfam" id="TIGR03118">
    <property type="entry name" value="PEPCTERM_chp_1"/>
    <property type="match status" value="1"/>
</dbReference>
<dbReference type="SUPFAM" id="SSF75011">
    <property type="entry name" value="3-carboxy-cis,cis-mucoante lactonizing enzyme"/>
    <property type="match status" value="1"/>
</dbReference>
<organism evidence="1 2">
    <name type="scientific">Adhaeribacter pallidiroseus</name>
    <dbReference type="NCBI Taxonomy" id="2072847"/>
    <lineage>
        <taxon>Bacteria</taxon>
        <taxon>Pseudomonadati</taxon>
        <taxon>Bacteroidota</taxon>
        <taxon>Cytophagia</taxon>
        <taxon>Cytophagales</taxon>
        <taxon>Hymenobacteraceae</taxon>
        <taxon>Adhaeribacter</taxon>
    </lineage>
</organism>
<accession>A0A369QIJ4</accession>
<comment type="caution">
    <text evidence="1">The sequence shown here is derived from an EMBL/GenBank/DDBJ whole genome shotgun (WGS) entry which is preliminary data.</text>
</comment>
<dbReference type="PROSITE" id="PS51257">
    <property type="entry name" value="PROKAR_LIPOPROTEIN"/>
    <property type="match status" value="1"/>
</dbReference>
<sequence length="404" mass="43147">MKKLIPDLSKTTFAKVAALSISLTALSSGCDNNLDELDKQVTKSDAAVSMASYPDYLQDFSQVNLVSSVAGNYNAKRVEPTMQNAWGLAFNATGIPWVNATNTGLSFILNPEGEQVIPPVTVPSPTAATGGLPTGMVFNATDDFKLPNGNPARFLFCGIDGLISGWNPGGSVKVVDRSAAAGYKGAAYTGLAKAVNNGANYLYAANFSIGKIDVFDANFKQVKTKYYKDANVPAGYAPFNIRNLRNKLYVLYAKKDANGRPEKGKGKGYVTIFNPDGSLFRRFIVNGALNAPWGIARAPKGFFKNDSQYNKLKDAILVGNFGDGYINVYTAEGKYVGPLLAKGKPLAIDGLWEISFPPRTATNVDLTRLYFAAGPNNEKDGLFGYISPKSGSLVASTAPSSDSE</sequence>
<gene>
    <name evidence="1" type="ORF">AHMF7616_02018</name>
</gene>
<dbReference type="Proteomes" id="UP000253919">
    <property type="component" value="Unassembled WGS sequence"/>
</dbReference>
<dbReference type="OrthoDB" id="581621at2"/>
<keyword evidence="2" id="KW-1185">Reference proteome</keyword>
<evidence type="ECO:0000313" key="1">
    <source>
        <dbReference type="EMBL" id="RDC63415.1"/>
    </source>
</evidence>
<evidence type="ECO:0008006" key="3">
    <source>
        <dbReference type="Google" id="ProtNLM"/>
    </source>
</evidence>
<dbReference type="AlphaFoldDB" id="A0A369QIJ4"/>
<dbReference type="RefSeq" id="WP_115372722.1">
    <property type="nucleotide sequence ID" value="NZ_QASA01000001.1"/>
</dbReference>
<evidence type="ECO:0000313" key="2">
    <source>
        <dbReference type="Proteomes" id="UP000253919"/>
    </source>
</evidence>
<proteinExistence type="predicted"/>
<name>A0A369QIJ4_9BACT</name>
<dbReference type="EMBL" id="QASA01000001">
    <property type="protein sequence ID" value="RDC63415.1"/>
    <property type="molecule type" value="Genomic_DNA"/>
</dbReference>
<dbReference type="InterPro" id="IPR017549">
    <property type="entry name" value="APMV_L690"/>
</dbReference>
<protein>
    <recommendedName>
        <fullName evidence="3">TIGR03118 family protein</fullName>
    </recommendedName>
</protein>
<reference evidence="1 2" key="1">
    <citation type="submission" date="2018-04" db="EMBL/GenBank/DDBJ databases">
        <title>Adhaeribacter sp. HMF7616 genome sequencing and assembly.</title>
        <authorList>
            <person name="Kang H."/>
            <person name="Kang J."/>
            <person name="Cha I."/>
            <person name="Kim H."/>
            <person name="Joh K."/>
        </authorList>
    </citation>
    <scope>NUCLEOTIDE SEQUENCE [LARGE SCALE GENOMIC DNA]</scope>
    <source>
        <strain evidence="1 2">HMF7616</strain>
    </source>
</reference>